<evidence type="ECO:0000256" key="2">
    <source>
        <dbReference type="ARBA" id="ARBA00022692"/>
    </source>
</evidence>
<evidence type="ECO:0000256" key="4">
    <source>
        <dbReference type="ARBA" id="ARBA00023136"/>
    </source>
</evidence>
<evidence type="ECO:0000256" key="8">
    <source>
        <dbReference type="SAM" id="SignalP"/>
    </source>
</evidence>
<dbReference type="PANTHER" id="PTHR23252">
    <property type="entry name" value="INTIMAL THICKNESS RECEPTOR-RELATED"/>
    <property type="match status" value="1"/>
</dbReference>
<feature type="region of interest" description="Disordered" evidence="6">
    <location>
        <begin position="423"/>
        <end position="449"/>
    </location>
</feature>
<organism evidence="11 12">
    <name type="scientific">Anaeramoeba flamelloides</name>
    <dbReference type="NCBI Taxonomy" id="1746091"/>
    <lineage>
        <taxon>Eukaryota</taxon>
        <taxon>Metamonada</taxon>
        <taxon>Anaeramoebidae</taxon>
        <taxon>Anaeramoeba</taxon>
    </lineage>
</organism>
<feature type="transmembrane region" description="Helical" evidence="7">
    <location>
        <begin position="196"/>
        <end position="216"/>
    </location>
</feature>
<comment type="caution">
    <text evidence="11">The sequence shown here is derived from an EMBL/GenBank/DDBJ whole genome shotgun (WGS) entry which is preliminary data.</text>
</comment>
<feature type="chain" id="PRO_5043832422" evidence="8">
    <location>
        <begin position="25"/>
        <end position="449"/>
    </location>
</feature>
<evidence type="ECO:0000256" key="5">
    <source>
        <dbReference type="ARBA" id="ARBA00023180"/>
    </source>
</evidence>
<dbReference type="EMBL" id="JANTQA010000029">
    <property type="protein sequence ID" value="KAJ3441062.1"/>
    <property type="molecule type" value="Genomic_DNA"/>
</dbReference>
<dbReference type="InterPro" id="IPR019336">
    <property type="entry name" value="GPR180/TMEM145_TM"/>
</dbReference>
<keyword evidence="3 7" id="KW-1133">Transmembrane helix</keyword>
<evidence type="ECO:0000256" key="1">
    <source>
        <dbReference type="ARBA" id="ARBA00004141"/>
    </source>
</evidence>
<keyword evidence="5" id="KW-0325">Glycoprotein</keyword>
<dbReference type="GO" id="GO:0019236">
    <property type="term" value="P:response to pheromone"/>
    <property type="evidence" value="ECO:0007669"/>
    <property type="project" value="InterPro"/>
</dbReference>
<evidence type="ECO:0000256" key="7">
    <source>
        <dbReference type="SAM" id="Phobius"/>
    </source>
</evidence>
<gene>
    <name evidence="11" type="ORF">M0812_13066</name>
</gene>
<dbReference type="GO" id="GO:0016020">
    <property type="term" value="C:membrane"/>
    <property type="evidence" value="ECO:0007669"/>
    <property type="project" value="UniProtKB-SubCell"/>
</dbReference>
<dbReference type="PANTHER" id="PTHR23252:SF24">
    <property type="entry name" value="TRANSMEMBRANE PROTEIN 145"/>
    <property type="match status" value="1"/>
</dbReference>
<name>A0AAV7ZKU9_9EUKA</name>
<dbReference type="Proteomes" id="UP001146793">
    <property type="component" value="Unassembled WGS sequence"/>
</dbReference>
<feature type="transmembrane region" description="Helical" evidence="7">
    <location>
        <begin position="266"/>
        <end position="289"/>
    </location>
</feature>
<comment type="subcellular location">
    <subcellularLocation>
        <location evidence="1">Membrane</location>
        <topology evidence="1">Multi-pass membrane protein</topology>
    </subcellularLocation>
</comment>
<accession>A0AAV7ZKU9</accession>
<dbReference type="InterPro" id="IPR047831">
    <property type="entry name" value="GPR180/TMEM145"/>
</dbReference>
<dbReference type="Pfam" id="PF10192">
    <property type="entry name" value="GPR180-TMEM145_TM"/>
    <property type="match status" value="1"/>
</dbReference>
<feature type="transmembrane region" description="Helical" evidence="7">
    <location>
        <begin position="228"/>
        <end position="254"/>
    </location>
</feature>
<feature type="transmembrane region" description="Helical" evidence="7">
    <location>
        <begin position="373"/>
        <end position="390"/>
    </location>
</feature>
<feature type="transmembrane region" description="Helical" evidence="7">
    <location>
        <begin position="159"/>
        <end position="184"/>
    </location>
</feature>
<feature type="domain" description="GPR180-like N-terminal" evidence="10">
    <location>
        <begin position="28"/>
        <end position="95"/>
    </location>
</feature>
<feature type="signal peptide" evidence="8">
    <location>
        <begin position="1"/>
        <end position="24"/>
    </location>
</feature>
<reference evidence="11" key="1">
    <citation type="submission" date="2022-08" db="EMBL/GenBank/DDBJ databases">
        <title>Novel sulphate-reducing endosymbionts in the free-living metamonad Anaeramoeba.</title>
        <authorList>
            <person name="Jerlstrom-Hultqvist J."/>
            <person name="Cepicka I."/>
            <person name="Gallot-Lavallee L."/>
            <person name="Salas-Leiva D."/>
            <person name="Curtis B.A."/>
            <person name="Zahonova K."/>
            <person name="Pipaliya S."/>
            <person name="Dacks J."/>
            <person name="Roger A.J."/>
        </authorList>
    </citation>
    <scope>NUCLEOTIDE SEQUENCE</scope>
    <source>
        <strain evidence="11">Busselton2</strain>
    </source>
</reference>
<evidence type="ECO:0000259" key="10">
    <source>
        <dbReference type="Pfam" id="PF21892"/>
    </source>
</evidence>
<evidence type="ECO:0000313" key="12">
    <source>
        <dbReference type="Proteomes" id="UP001146793"/>
    </source>
</evidence>
<evidence type="ECO:0000313" key="11">
    <source>
        <dbReference type="EMBL" id="KAJ3441062.1"/>
    </source>
</evidence>
<proteinExistence type="predicted"/>
<keyword evidence="2 7" id="KW-0812">Transmembrane</keyword>
<feature type="transmembrane region" description="Helical" evidence="7">
    <location>
        <begin position="341"/>
        <end position="361"/>
    </location>
</feature>
<feature type="transmembrane region" description="Helical" evidence="7">
    <location>
        <begin position="295"/>
        <end position="320"/>
    </location>
</feature>
<evidence type="ECO:0000259" key="9">
    <source>
        <dbReference type="Pfam" id="PF10192"/>
    </source>
</evidence>
<sequence length="449" mass="51226">MKRIFHLIVLISIVFLITANTGSALHLQGSWKRSSNWDYFTRFCFKKNSKQYGNLTYVMETKNDLKIGFYDDQKGSWDSVGNSKDSCAKKNSKAKGTRSITSHHTNTETFEDIKESHMWYFAISDCSAKSIEITKMDVHLWNPMVGKYSQEFSCEQEGLLALNIVYFILFTILCMIQLFTSVKLQRTGDFHPVLRFFLYVLILRTAVLLMNVIHFGSFAQNGIGSSGLIIFSSIIEVVSQIGFFLIIIAIGLGWTINVRYIPHKKILLIGSLLFLILFIILIIAAYTVMDYGTHFIAFEAVPGILLLIFRLSIFGIFLFFTFKTYKKESNEEKKSFFKKHMFIFGIWLVIVPLFIFISFCIPDIYREKVASGFTYTIDLLAFISMVYLLWPSVSKDYFKIIPPSLSTGEAQELKSGSDWAALADEGSTSTSSSSSSEEEDDKKDKVEEL</sequence>
<evidence type="ECO:0000256" key="6">
    <source>
        <dbReference type="SAM" id="MobiDB-lite"/>
    </source>
</evidence>
<feature type="domain" description="GPR180/TMEM145 transmembrane" evidence="9">
    <location>
        <begin position="166"/>
        <end position="385"/>
    </location>
</feature>
<protein>
    <submittedName>
        <fullName evidence="11">Intimal thickness receptor-related</fullName>
    </submittedName>
</protein>
<dbReference type="Pfam" id="PF21892">
    <property type="entry name" value="TMEM145_N"/>
    <property type="match status" value="1"/>
</dbReference>
<keyword evidence="4 7" id="KW-0472">Membrane</keyword>
<dbReference type="InterPro" id="IPR053880">
    <property type="entry name" value="GPR180-like_N"/>
</dbReference>
<keyword evidence="11" id="KW-0675">Receptor</keyword>
<evidence type="ECO:0000256" key="3">
    <source>
        <dbReference type="ARBA" id="ARBA00022989"/>
    </source>
</evidence>
<keyword evidence="8" id="KW-0732">Signal</keyword>
<dbReference type="GO" id="GO:0007186">
    <property type="term" value="P:G protein-coupled receptor signaling pathway"/>
    <property type="evidence" value="ECO:0007669"/>
    <property type="project" value="InterPro"/>
</dbReference>
<dbReference type="AlphaFoldDB" id="A0AAV7ZKU9"/>